<proteinExistence type="predicted"/>
<dbReference type="RefSeq" id="WP_346137269.1">
    <property type="nucleotide sequence ID" value="NZ_BAABBE010000079.1"/>
</dbReference>
<gene>
    <name evidence="1" type="ORF">GCM10022267_90080</name>
</gene>
<evidence type="ECO:0000313" key="2">
    <source>
        <dbReference type="Proteomes" id="UP001500711"/>
    </source>
</evidence>
<dbReference type="PROSITE" id="PS51257">
    <property type="entry name" value="PROKAR_LIPOPROTEIN"/>
    <property type="match status" value="1"/>
</dbReference>
<sequence>MSAVTRAAALVVLLVGLLTGCNSVVQYYEDVDELGKKIVADWKELPEVTDASYRYQHGIDSGQQLDFEVVIRAESVSDELIDKLKDIGSRDYWQSTAYDRGSMPLRFAAYSSDNPPPTQSGPDTAIHRAGLGVSKEVGLEKYGPRPAR</sequence>
<comment type="caution">
    <text evidence="1">The sequence shown here is derived from an EMBL/GenBank/DDBJ whole genome shotgun (WGS) entry which is preliminary data.</text>
</comment>
<dbReference type="EMBL" id="BAABBE010000079">
    <property type="protein sequence ID" value="GAA3689271.1"/>
    <property type="molecule type" value="Genomic_DNA"/>
</dbReference>
<organism evidence="1 2">
    <name type="scientific">Lentzea roselyniae</name>
    <dbReference type="NCBI Taxonomy" id="531940"/>
    <lineage>
        <taxon>Bacteria</taxon>
        <taxon>Bacillati</taxon>
        <taxon>Actinomycetota</taxon>
        <taxon>Actinomycetes</taxon>
        <taxon>Pseudonocardiales</taxon>
        <taxon>Pseudonocardiaceae</taxon>
        <taxon>Lentzea</taxon>
    </lineage>
</organism>
<dbReference type="Proteomes" id="UP001500711">
    <property type="component" value="Unassembled WGS sequence"/>
</dbReference>
<reference evidence="2" key="1">
    <citation type="journal article" date="2019" name="Int. J. Syst. Evol. Microbiol.">
        <title>The Global Catalogue of Microorganisms (GCM) 10K type strain sequencing project: providing services to taxonomists for standard genome sequencing and annotation.</title>
        <authorList>
            <consortium name="The Broad Institute Genomics Platform"/>
            <consortium name="The Broad Institute Genome Sequencing Center for Infectious Disease"/>
            <person name="Wu L."/>
            <person name="Ma J."/>
        </authorList>
    </citation>
    <scope>NUCLEOTIDE SEQUENCE [LARGE SCALE GENOMIC DNA]</scope>
    <source>
        <strain evidence="2">JCM 17494</strain>
    </source>
</reference>
<protein>
    <recommendedName>
        <fullName evidence="3">Lipoprotein</fullName>
    </recommendedName>
</protein>
<name>A0ABP7CJB9_9PSEU</name>
<accession>A0ABP7CJB9</accession>
<evidence type="ECO:0008006" key="3">
    <source>
        <dbReference type="Google" id="ProtNLM"/>
    </source>
</evidence>
<keyword evidence="2" id="KW-1185">Reference proteome</keyword>
<evidence type="ECO:0000313" key="1">
    <source>
        <dbReference type="EMBL" id="GAA3689271.1"/>
    </source>
</evidence>